<evidence type="ECO:0000256" key="1">
    <source>
        <dbReference type="SAM" id="MobiDB-lite"/>
    </source>
</evidence>
<dbReference type="EMBL" id="JAVREJ010000051">
    <property type="protein sequence ID" value="MDT0353893.1"/>
    <property type="molecule type" value="Genomic_DNA"/>
</dbReference>
<comment type="caution">
    <text evidence="3">The sequence shown here is derived from an EMBL/GenBank/DDBJ whole genome shotgun (WGS) entry which is preliminary data.</text>
</comment>
<evidence type="ECO:0000313" key="4">
    <source>
        <dbReference type="Proteomes" id="UP001183202"/>
    </source>
</evidence>
<sequence>MASTQRPALLVVAGGTAPAAAAGTERVIGHLRTQRPGTAVVHHGLREVAQGVVHRRIRFGSPGSEETDDAEVLELAHGCVSCTLREDVLPLLAGLARTSGVTQIVLQLDPVLEPEQVCWAVLHVLVDGVVVADLVDLRGVISVVDVETWLDDATCDDDVAERGLALLPGDERTLAQLVVGQAEFADLLVYAGESEPWRQARTDAVLDRLVPLAVRLRLDQLDRTLLLDDLPDGARRGRPDNPHAPLLHGQPALAADLGVRLVVFSARRPFHPERLHRALDALLVGVVRARGRIWLATRPDSVLWIESAGGGLRIGHVGDWLAAGGADDWDRAHPEQRAAAALRWHSRWGDRAQEIAVLVHDADPTDIEAALHGALLDDDELAASEAAWHTYPDPFGWWHTEPCDDIGTEPAGNGPTHDRSAPDQEEKK</sequence>
<reference evidence="4" key="1">
    <citation type="submission" date="2023-07" db="EMBL/GenBank/DDBJ databases">
        <title>30 novel species of actinomycetes from the DSMZ collection.</title>
        <authorList>
            <person name="Nouioui I."/>
        </authorList>
    </citation>
    <scope>NUCLEOTIDE SEQUENCE [LARGE SCALE GENOMIC DNA]</scope>
    <source>
        <strain evidence="4">DSM 45834</strain>
    </source>
</reference>
<feature type="region of interest" description="Disordered" evidence="1">
    <location>
        <begin position="401"/>
        <end position="428"/>
    </location>
</feature>
<gene>
    <name evidence="3" type="ORF">RM445_30855</name>
</gene>
<dbReference type="PANTHER" id="PTHR43603:SF1">
    <property type="entry name" value="ZINC-REGULATED GTPASE METALLOPROTEIN ACTIVATOR 1"/>
    <property type="match status" value="1"/>
</dbReference>
<dbReference type="SMART" id="SM00833">
    <property type="entry name" value="CobW_C"/>
    <property type="match status" value="1"/>
</dbReference>
<dbReference type="RefSeq" id="WP_311560403.1">
    <property type="nucleotide sequence ID" value="NZ_JAVREJ010000051.1"/>
</dbReference>
<dbReference type="Pfam" id="PF07683">
    <property type="entry name" value="CobW_C"/>
    <property type="match status" value="1"/>
</dbReference>
<keyword evidence="4" id="KW-1185">Reference proteome</keyword>
<dbReference type="InterPro" id="IPR051927">
    <property type="entry name" value="Zn_Chap_cDPG_Synth"/>
</dbReference>
<evidence type="ECO:0000313" key="3">
    <source>
        <dbReference type="EMBL" id="MDT0353893.1"/>
    </source>
</evidence>
<dbReference type="SUPFAM" id="SSF90002">
    <property type="entry name" value="Hypothetical protein YjiA, C-terminal domain"/>
    <property type="match status" value="1"/>
</dbReference>
<dbReference type="InterPro" id="IPR011629">
    <property type="entry name" value="CobW-like_C"/>
</dbReference>
<dbReference type="Gene3D" id="3.40.50.300">
    <property type="entry name" value="P-loop containing nucleotide triphosphate hydrolases"/>
    <property type="match status" value="1"/>
</dbReference>
<dbReference type="PANTHER" id="PTHR43603">
    <property type="entry name" value="COBW DOMAIN-CONTAINING PROTEIN DDB_G0274527"/>
    <property type="match status" value="1"/>
</dbReference>
<protein>
    <submittedName>
        <fullName evidence="3">GTP-binding protein</fullName>
    </submittedName>
</protein>
<dbReference type="InterPro" id="IPR027417">
    <property type="entry name" value="P-loop_NTPase"/>
</dbReference>
<dbReference type="Pfam" id="PF02492">
    <property type="entry name" value="cobW"/>
    <property type="match status" value="1"/>
</dbReference>
<feature type="domain" description="CobW C-terminal" evidence="2">
    <location>
        <begin position="259"/>
        <end position="375"/>
    </location>
</feature>
<organism evidence="3 4">
    <name type="scientific">Pseudonocardia charpentierae</name>
    <dbReference type="NCBI Taxonomy" id="3075545"/>
    <lineage>
        <taxon>Bacteria</taxon>
        <taxon>Bacillati</taxon>
        <taxon>Actinomycetota</taxon>
        <taxon>Actinomycetes</taxon>
        <taxon>Pseudonocardiales</taxon>
        <taxon>Pseudonocardiaceae</taxon>
        <taxon>Pseudonocardia</taxon>
    </lineage>
</organism>
<dbReference type="InterPro" id="IPR003495">
    <property type="entry name" value="CobW/HypB/UreG_nucleotide-bd"/>
</dbReference>
<feature type="compositionally biased region" description="Basic and acidic residues" evidence="1">
    <location>
        <begin position="416"/>
        <end position="428"/>
    </location>
</feature>
<evidence type="ECO:0000259" key="2">
    <source>
        <dbReference type="SMART" id="SM00833"/>
    </source>
</evidence>
<name>A0ABU2NKC9_9PSEU</name>
<dbReference type="NCBIfam" id="NF047431">
    <property type="entry name" value="hiber_recruit"/>
    <property type="match status" value="1"/>
</dbReference>
<proteinExistence type="predicted"/>
<accession>A0ABU2NKC9</accession>
<dbReference type="Proteomes" id="UP001183202">
    <property type="component" value="Unassembled WGS sequence"/>
</dbReference>